<keyword evidence="3" id="KW-0862">Zinc</keyword>
<evidence type="ECO:0000313" key="8">
    <source>
        <dbReference type="Proteomes" id="UP001431783"/>
    </source>
</evidence>
<evidence type="ECO:0000256" key="2">
    <source>
        <dbReference type="ARBA" id="ARBA00022771"/>
    </source>
</evidence>
<organism evidence="7 8">
    <name type="scientific">Henosepilachna vigintioctopunctata</name>
    <dbReference type="NCBI Taxonomy" id="420089"/>
    <lineage>
        <taxon>Eukaryota</taxon>
        <taxon>Metazoa</taxon>
        <taxon>Ecdysozoa</taxon>
        <taxon>Arthropoda</taxon>
        <taxon>Hexapoda</taxon>
        <taxon>Insecta</taxon>
        <taxon>Pterygota</taxon>
        <taxon>Neoptera</taxon>
        <taxon>Endopterygota</taxon>
        <taxon>Coleoptera</taxon>
        <taxon>Polyphaga</taxon>
        <taxon>Cucujiformia</taxon>
        <taxon>Coccinelloidea</taxon>
        <taxon>Coccinellidae</taxon>
        <taxon>Epilachninae</taxon>
        <taxon>Epilachnini</taxon>
        <taxon>Henosepilachna</taxon>
    </lineage>
</organism>
<dbReference type="SMART" id="SM00980">
    <property type="entry name" value="THAP"/>
    <property type="match status" value="1"/>
</dbReference>
<dbReference type="Proteomes" id="UP001431783">
    <property type="component" value="Unassembled WGS sequence"/>
</dbReference>
<gene>
    <name evidence="7" type="ORF">WA026_001322</name>
</gene>
<evidence type="ECO:0000256" key="5">
    <source>
        <dbReference type="PROSITE-ProRule" id="PRU00309"/>
    </source>
</evidence>
<evidence type="ECO:0000259" key="6">
    <source>
        <dbReference type="PROSITE" id="PS50950"/>
    </source>
</evidence>
<dbReference type="InterPro" id="IPR026516">
    <property type="entry name" value="THAP1/10"/>
</dbReference>
<reference evidence="7 8" key="1">
    <citation type="submission" date="2023-03" db="EMBL/GenBank/DDBJ databases">
        <title>Genome insight into feeding habits of ladybird beetles.</title>
        <authorList>
            <person name="Li H.-S."/>
            <person name="Huang Y.-H."/>
            <person name="Pang H."/>
        </authorList>
    </citation>
    <scope>NUCLEOTIDE SEQUENCE [LARGE SCALE GENOMIC DNA]</scope>
    <source>
        <strain evidence="7">SYSU_2023b</strain>
        <tissue evidence="7">Whole body</tissue>
    </source>
</reference>
<comment type="caution">
    <text evidence="7">The sequence shown here is derived from an EMBL/GenBank/DDBJ whole genome shotgun (WGS) entry which is preliminary data.</text>
</comment>
<dbReference type="PROSITE" id="PS50950">
    <property type="entry name" value="ZF_THAP"/>
    <property type="match status" value="1"/>
</dbReference>
<proteinExistence type="predicted"/>
<sequence length="370" mass="43398">MMGGCRCSYKNCSNTTKTTSKIHFFHYPVKQRERCKTWIQRAEKPHFFDLDEYQLRNKVICEVHFQDDCFLNSQKKRLYPNAIPSLEGDAYCDIEEKSPVPLLELNTPKERGYQDRFKQFANKIDDIKILPASDDGTSFILDTYPTYKNFKYVKSYVLSNDVLLPIDEKRNSNSLVKTERIEEVEEDYNSFILNDDGCTTISQKVKPPKNLPEQQLLTIKYEKPALKNSSFDSGTHSMKSRNETNSNNITEEKLEQMICKTVETKYLHKLEQHTKDLNQIKKSLRISKNVKRLNRSSVLRFLKLRLPPSLFTLVNLSLDDDYNLTEEDETFFKNLHESSPVAYQFLMEDCTWRMPIIELHEDDAESMDDT</sequence>
<dbReference type="GO" id="GO:0043565">
    <property type="term" value="F:sequence-specific DNA binding"/>
    <property type="evidence" value="ECO:0007669"/>
    <property type="project" value="InterPro"/>
</dbReference>
<dbReference type="GO" id="GO:0008270">
    <property type="term" value="F:zinc ion binding"/>
    <property type="evidence" value="ECO:0007669"/>
    <property type="project" value="UniProtKB-KW"/>
</dbReference>
<keyword evidence="4 5" id="KW-0238">DNA-binding</keyword>
<dbReference type="SMART" id="SM00692">
    <property type="entry name" value="DM3"/>
    <property type="match status" value="1"/>
</dbReference>
<dbReference type="EMBL" id="JARQZJ010000091">
    <property type="protein sequence ID" value="KAK9883127.1"/>
    <property type="molecule type" value="Genomic_DNA"/>
</dbReference>
<accession>A0AAW1UT21</accession>
<evidence type="ECO:0000313" key="7">
    <source>
        <dbReference type="EMBL" id="KAK9883127.1"/>
    </source>
</evidence>
<keyword evidence="1" id="KW-0479">Metal-binding</keyword>
<feature type="domain" description="THAP-type" evidence="6">
    <location>
        <begin position="2"/>
        <end position="87"/>
    </location>
</feature>
<dbReference type="SUPFAM" id="SSF57716">
    <property type="entry name" value="Glucocorticoid receptor-like (DNA-binding domain)"/>
    <property type="match status" value="1"/>
</dbReference>
<dbReference type="AlphaFoldDB" id="A0AAW1UT21"/>
<dbReference type="PANTHER" id="PTHR46600">
    <property type="entry name" value="THAP DOMAIN-CONTAINING"/>
    <property type="match status" value="1"/>
</dbReference>
<protein>
    <recommendedName>
        <fullName evidence="6">THAP-type domain-containing protein</fullName>
    </recommendedName>
</protein>
<dbReference type="InterPro" id="IPR006612">
    <property type="entry name" value="THAP_Znf"/>
</dbReference>
<name>A0AAW1UT21_9CUCU</name>
<evidence type="ECO:0000256" key="3">
    <source>
        <dbReference type="ARBA" id="ARBA00022833"/>
    </source>
</evidence>
<keyword evidence="8" id="KW-1185">Reference proteome</keyword>
<evidence type="ECO:0000256" key="4">
    <source>
        <dbReference type="ARBA" id="ARBA00023125"/>
    </source>
</evidence>
<evidence type="ECO:0000256" key="1">
    <source>
        <dbReference type="ARBA" id="ARBA00022723"/>
    </source>
</evidence>
<dbReference type="Pfam" id="PF05485">
    <property type="entry name" value="THAP"/>
    <property type="match status" value="1"/>
</dbReference>
<dbReference type="PANTHER" id="PTHR46600:SF11">
    <property type="entry name" value="THAP DOMAIN-CONTAINING PROTEIN 10"/>
    <property type="match status" value="1"/>
</dbReference>
<keyword evidence="2 5" id="KW-0863">Zinc-finger</keyword>